<dbReference type="Pfam" id="PF13744">
    <property type="entry name" value="HTH_37"/>
    <property type="match status" value="1"/>
</dbReference>
<accession>A0A7K0CJ61</accession>
<name>A0A7K0CJ61_9ACTN</name>
<evidence type="ECO:0000313" key="3">
    <source>
        <dbReference type="Proteomes" id="UP000466345"/>
    </source>
</evidence>
<dbReference type="RefSeq" id="WP_153453260.1">
    <property type="nucleotide sequence ID" value="NZ_WEGJ01000013.1"/>
</dbReference>
<dbReference type="InterPro" id="IPR010982">
    <property type="entry name" value="Lambda_DNA-bd_dom_sf"/>
</dbReference>
<dbReference type="CDD" id="cd00093">
    <property type="entry name" value="HTH_XRE"/>
    <property type="match status" value="1"/>
</dbReference>
<reference evidence="2 3" key="1">
    <citation type="submission" date="2019-10" db="EMBL/GenBank/DDBJ databases">
        <title>Streptomyces smaragdinus sp. nov. and Streptomyces fabii sp. nov., isolated from the gut of fungus growing-termite Macrotermes natalensis.</title>
        <authorList>
            <person name="Schwitalla J."/>
            <person name="Benndorf R."/>
            <person name="Martin K."/>
            <person name="De Beer W."/>
            <person name="Kaster A.-K."/>
            <person name="Vollmers J."/>
            <person name="Poulsen M."/>
            <person name="Beemelmanns C."/>
        </authorList>
    </citation>
    <scope>NUCLEOTIDE SEQUENCE [LARGE SCALE GENOMIC DNA]</scope>
    <source>
        <strain evidence="2 3">RB5</strain>
    </source>
</reference>
<dbReference type="SMART" id="SM00530">
    <property type="entry name" value="HTH_XRE"/>
    <property type="match status" value="1"/>
</dbReference>
<organism evidence="2 3">
    <name type="scientific">Streptomyces smaragdinus</name>
    <dbReference type="NCBI Taxonomy" id="2585196"/>
    <lineage>
        <taxon>Bacteria</taxon>
        <taxon>Bacillati</taxon>
        <taxon>Actinomycetota</taxon>
        <taxon>Actinomycetes</taxon>
        <taxon>Kitasatosporales</taxon>
        <taxon>Streptomycetaceae</taxon>
        <taxon>Streptomyces</taxon>
    </lineage>
</organism>
<feature type="domain" description="HTH cro/C1-type" evidence="1">
    <location>
        <begin position="45"/>
        <end position="100"/>
    </location>
</feature>
<dbReference type="AlphaFoldDB" id="A0A7K0CJ61"/>
<evidence type="ECO:0000259" key="1">
    <source>
        <dbReference type="PROSITE" id="PS50943"/>
    </source>
</evidence>
<dbReference type="OrthoDB" id="4640255at2"/>
<dbReference type="GO" id="GO:0003677">
    <property type="term" value="F:DNA binding"/>
    <property type="evidence" value="ECO:0007669"/>
    <property type="project" value="InterPro"/>
</dbReference>
<dbReference type="SUPFAM" id="SSF47413">
    <property type="entry name" value="lambda repressor-like DNA-binding domains"/>
    <property type="match status" value="1"/>
</dbReference>
<proteinExistence type="predicted"/>
<comment type="caution">
    <text evidence="2">The sequence shown here is derived from an EMBL/GenBank/DDBJ whole genome shotgun (WGS) entry which is preliminary data.</text>
</comment>
<dbReference type="EMBL" id="WEGJ01000013">
    <property type="protein sequence ID" value="MQY13486.1"/>
    <property type="molecule type" value="Genomic_DNA"/>
</dbReference>
<protein>
    <recommendedName>
        <fullName evidence="1">HTH cro/C1-type domain-containing protein</fullName>
    </recommendedName>
</protein>
<dbReference type="InterPro" id="IPR039554">
    <property type="entry name" value="HigA2-like_HTH"/>
</dbReference>
<evidence type="ECO:0000313" key="2">
    <source>
        <dbReference type="EMBL" id="MQY13486.1"/>
    </source>
</evidence>
<dbReference type="Proteomes" id="UP000466345">
    <property type="component" value="Unassembled WGS sequence"/>
</dbReference>
<sequence>MDRTSGTSGAARWEDLKDELFDAEDQADIAVRADALRAEVRAHRLAEVRKRQHATQVELAARMGVSQSRVSDIERGRLGRSEVDTLAAYVSALGGKLKIVADFGDETLVLG</sequence>
<dbReference type="InterPro" id="IPR001387">
    <property type="entry name" value="Cro/C1-type_HTH"/>
</dbReference>
<gene>
    <name evidence="2" type="ORF">SRB5_36340</name>
</gene>
<dbReference type="PROSITE" id="PS50943">
    <property type="entry name" value="HTH_CROC1"/>
    <property type="match status" value="1"/>
</dbReference>
<keyword evidence="3" id="KW-1185">Reference proteome</keyword>
<dbReference type="Gene3D" id="1.10.260.40">
    <property type="entry name" value="lambda repressor-like DNA-binding domains"/>
    <property type="match status" value="1"/>
</dbReference>